<dbReference type="eggNOG" id="COG0718">
    <property type="taxonomic scope" value="Bacteria"/>
</dbReference>
<dbReference type="PANTHER" id="PTHR33449">
    <property type="entry name" value="NUCLEOID-ASSOCIATED PROTEIN YBAB"/>
    <property type="match status" value="1"/>
</dbReference>
<protein>
    <submittedName>
        <fullName evidence="2">Uncharacterized protein family UPF0133</fullName>
    </submittedName>
</protein>
<reference evidence="3" key="2">
    <citation type="submission" date="2011-02" db="EMBL/GenBank/DDBJ databases">
        <title>The complete genome of Pedobacter saltans DSM 12145.</title>
        <authorList>
            <consortium name="US DOE Joint Genome Institute (JGI-PGF)"/>
            <person name="Lucas S."/>
            <person name="Copeland A."/>
            <person name="Lapidus A."/>
            <person name="Bruce D."/>
            <person name="Goodwin L."/>
            <person name="Pitluck S."/>
            <person name="Kyrpides N."/>
            <person name="Mavromatis K."/>
            <person name="Pagani I."/>
            <person name="Ivanova N."/>
            <person name="Ovchinnikova G."/>
            <person name="Lu M."/>
            <person name="Detter J.C."/>
            <person name="Han C."/>
            <person name="Land M."/>
            <person name="Hauser L."/>
            <person name="Markowitz V."/>
            <person name="Cheng J.-F."/>
            <person name="Hugenholtz P."/>
            <person name="Woyke T."/>
            <person name="Wu D."/>
            <person name="Tindall B."/>
            <person name="Pomrenke H.G."/>
            <person name="Brambilla E."/>
            <person name="Klenk H.-P."/>
            <person name="Eisen J.A."/>
        </authorList>
    </citation>
    <scope>NUCLEOTIDE SEQUENCE [LARGE SCALE GENOMIC DNA]</scope>
    <source>
        <strain evidence="3">ATCC 51119 / DSM 12145 / JCM 21818 / LMG 10337 / NBRC 100064 / NCIMB 13643</strain>
    </source>
</reference>
<name>F0SBY8_PSESL</name>
<gene>
    <name evidence="2" type="ordered locus">Pedsa_3294</name>
</gene>
<dbReference type="Pfam" id="PF02575">
    <property type="entry name" value="YbaB_DNA_bd"/>
    <property type="match status" value="1"/>
</dbReference>
<dbReference type="PIRSF" id="PIRSF004555">
    <property type="entry name" value="UCP004555"/>
    <property type="match status" value="1"/>
</dbReference>
<dbReference type="GO" id="GO:0003677">
    <property type="term" value="F:DNA binding"/>
    <property type="evidence" value="ECO:0007669"/>
    <property type="project" value="UniProtKB-KW"/>
</dbReference>
<organism evidence="2 3">
    <name type="scientific">Pseudopedobacter saltans (strain ATCC 51119 / DSM 12145 / JCM 21818 / CCUG 39354 / LMG 10337 / NBRC 100064 / NCIMB 13643)</name>
    <name type="common">Pedobacter saltans</name>
    <dbReference type="NCBI Taxonomy" id="762903"/>
    <lineage>
        <taxon>Bacteria</taxon>
        <taxon>Pseudomonadati</taxon>
        <taxon>Bacteroidota</taxon>
        <taxon>Sphingobacteriia</taxon>
        <taxon>Sphingobacteriales</taxon>
        <taxon>Sphingobacteriaceae</taxon>
        <taxon>Pseudopedobacter</taxon>
    </lineage>
</organism>
<evidence type="ECO:0000313" key="3">
    <source>
        <dbReference type="Proteomes" id="UP000000310"/>
    </source>
</evidence>
<dbReference type="OrthoDB" id="770949at2"/>
<dbReference type="STRING" id="762903.Pedsa_3294"/>
<dbReference type="RefSeq" id="WP_013634312.1">
    <property type="nucleotide sequence ID" value="NC_015177.1"/>
</dbReference>
<sequence length="107" mass="11711">MFDKLFEAQQKAEDIKRRLDSISVKGEAEGGAIQVVATANKKVKEVKIEEEFFKNSDKEEVEELLVVALNKAFEQADNISQSETAAMTQEMLGSMGGLGALGKLFGK</sequence>
<dbReference type="InterPro" id="IPR004401">
    <property type="entry name" value="YbaB/EbfC"/>
</dbReference>
<evidence type="ECO:0000256" key="1">
    <source>
        <dbReference type="ARBA" id="ARBA00023125"/>
    </source>
</evidence>
<reference evidence="2 3" key="1">
    <citation type="journal article" date="2011" name="Stand. Genomic Sci.">
        <title>Complete genome sequence of the gliding, heparinolytic Pedobacter saltans type strain (113).</title>
        <authorList>
            <person name="Liolios K."/>
            <person name="Sikorski J."/>
            <person name="Lu M."/>
            <person name="Nolan M."/>
            <person name="Lapidus A."/>
            <person name="Lucas S."/>
            <person name="Hammon N."/>
            <person name="Deshpande S."/>
            <person name="Cheng J.F."/>
            <person name="Tapia R."/>
            <person name="Han C."/>
            <person name="Goodwin L."/>
            <person name="Pitluck S."/>
            <person name="Huntemann M."/>
            <person name="Ivanova N."/>
            <person name="Pagani I."/>
            <person name="Mavromatis K."/>
            <person name="Ovchinikova G."/>
            <person name="Pati A."/>
            <person name="Chen A."/>
            <person name="Palaniappan K."/>
            <person name="Land M."/>
            <person name="Hauser L."/>
            <person name="Brambilla E.M."/>
            <person name="Kotsyurbenko O."/>
            <person name="Rohde M."/>
            <person name="Tindall B.J."/>
            <person name="Abt B."/>
            <person name="Goker M."/>
            <person name="Detter J.C."/>
            <person name="Woyke T."/>
            <person name="Bristow J."/>
            <person name="Eisen J.A."/>
            <person name="Markowitz V."/>
            <person name="Hugenholtz P."/>
            <person name="Klenk H.P."/>
            <person name="Kyrpides N.C."/>
        </authorList>
    </citation>
    <scope>NUCLEOTIDE SEQUENCE [LARGE SCALE GENOMIC DNA]</scope>
    <source>
        <strain evidence="3">ATCC 51119 / DSM 12145 / JCM 21818 / LMG 10337 / NBRC 100064 / NCIMB 13643</strain>
    </source>
</reference>
<dbReference type="PANTHER" id="PTHR33449:SF1">
    <property type="entry name" value="NUCLEOID-ASSOCIATED PROTEIN YBAB"/>
    <property type="match status" value="1"/>
</dbReference>
<keyword evidence="3" id="KW-1185">Reference proteome</keyword>
<dbReference type="InterPro" id="IPR036894">
    <property type="entry name" value="YbaB-like_sf"/>
</dbReference>
<dbReference type="HOGENOM" id="CLU_140930_3_0_10"/>
<dbReference type="Gene3D" id="3.30.1310.10">
    <property type="entry name" value="Nucleoid-associated protein YbaB-like domain"/>
    <property type="match status" value="1"/>
</dbReference>
<dbReference type="Proteomes" id="UP000000310">
    <property type="component" value="Chromosome"/>
</dbReference>
<dbReference type="KEGG" id="psn:Pedsa_3294"/>
<dbReference type="AlphaFoldDB" id="F0SBY8"/>
<evidence type="ECO:0000313" key="2">
    <source>
        <dbReference type="EMBL" id="ADY53829.1"/>
    </source>
</evidence>
<dbReference type="SUPFAM" id="SSF82607">
    <property type="entry name" value="YbaB-like"/>
    <property type="match status" value="1"/>
</dbReference>
<accession>F0SBY8</accession>
<dbReference type="GO" id="GO:0005829">
    <property type="term" value="C:cytosol"/>
    <property type="evidence" value="ECO:0007669"/>
    <property type="project" value="TreeGrafter"/>
</dbReference>
<dbReference type="EMBL" id="CP002545">
    <property type="protein sequence ID" value="ADY53829.1"/>
    <property type="molecule type" value="Genomic_DNA"/>
</dbReference>
<keyword evidence="1" id="KW-0238">DNA-binding</keyword>
<proteinExistence type="predicted"/>